<organism evidence="2 3">
    <name type="scientific">Penicillium roqueforti (strain FM164)</name>
    <dbReference type="NCBI Taxonomy" id="1365484"/>
    <lineage>
        <taxon>Eukaryota</taxon>
        <taxon>Fungi</taxon>
        <taxon>Dikarya</taxon>
        <taxon>Ascomycota</taxon>
        <taxon>Pezizomycotina</taxon>
        <taxon>Eurotiomycetes</taxon>
        <taxon>Eurotiomycetidae</taxon>
        <taxon>Eurotiales</taxon>
        <taxon>Aspergillaceae</taxon>
        <taxon>Penicillium</taxon>
    </lineage>
</organism>
<keyword evidence="3" id="KW-1185">Reference proteome</keyword>
<feature type="compositionally biased region" description="Basic and acidic residues" evidence="1">
    <location>
        <begin position="28"/>
        <end position="38"/>
    </location>
</feature>
<accession>W6Q2M8</accession>
<dbReference type="OMA" id="YPDDMSD"/>
<feature type="compositionally biased region" description="Polar residues" evidence="1">
    <location>
        <begin position="681"/>
        <end position="693"/>
    </location>
</feature>
<evidence type="ECO:0000313" key="2">
    <source>
        <dbReference type="EMBL" id="CDM30783.1"/>
    </source>
</evidence>
<dbReference type="AlphaFoldDB" id="W6Q2M8"/>
<feature type="compositionally biased region" description="Polar residues" evidence="1">
    <location>
        <begin position="617"/>
        <end position="626"/>
    </location>
</feature>
<feature type="region of interest" description="Disordered" evidence="1">
    <location>
        <begin position="1"/>
        <end position="66"/>
    </location>
</feature>
<feature type="compositionally biased region" description="Basic residues" evidence="1">
    <location>
        <begin position="51"/>
        <end position="60"/>
    </location>
</feature>
<proteinExistence type="predicted"/>
<dbReference type="Proteomes" id="UP000030686">
    <property type="component" value="Unassembled WGS sequence"/>
</dbReference>
<reference evidence="2" key="1">
    <citation type="journal article" date="2014" name="Nat. Commun.">
        <title>Multiple recent horizontal transfers of a large genomic region in cheese making fungi.</title>
        <authorList>
            <person name="Cheeseman K."/>
            <person name="Ropars J."/>
            <person name="Renault P."/>
            <person name="Dupont J."/>
            <person name="Gouzy J."/>
            <person name="Branca A."/>
            <person name="Abraham A.L."/>
            <person name="Ceppi M."/>
            <person name="Conseiller E."/>
            <person name="Debuchy R."/>
            <person name="Malagnac F."/>
            <person name="Goarin A."/>
            <person name="Silar P."/>
            <person name="Lacoste S."/>
            <person name="Sallet E."/>
            <person name="Bensimon A."/>
            <person name="Giraud T."/>
            <person name="Brygoo Y."/>
        </authorList>
    </citation>
    <scope>NUCLEOTIDE SEQUENCE [LARGE SCALE GENOMIC DNA]</scope>
    <source>
        <strain evidence="2">FM164</strain>
    </source>
</reference>
<name>W6Q2M8_PENRF</name>
<dbReference type="STRING" id="1365484.W6Q2M8"/>
<evidence type="ECO:0000313" key="3">
    <source>
        <dbReference type="Proteomes" id="UP000030686"/>
    </source>
</evidence>
<dbReference type="EMBL" id="HG792016">
    <property type="protein sequence ID" value="CDM30783.1"/>
    <property type="molecule type" value="Genomic_DNA"/>
</dbReference>
<feature type="compositionally biased region" description="Basic and acidic residues" evidence="1">
    <location>
        <begin position="665"/>
        <end position="679"/>
    </location>
</feature>
<evidence type="ECO:0000256" key="1">
    <source>
        <dbReference type="SAM" id="MobiDB-lite"/>
    </source>
</evidence>
<sequence length="841" mass="93487">MKENLLTIATGRRARLDRSKKPILSENPRNRPTKESARLFRPNKTLASKAPKNRPTRTSKKSFEPVFPTNDAGFAQFLKKHTSPKHQRVTAGGRIVPMEPSRPSPRFGGSSPMSMTSMNDDEFVVFVDGQPGTQNQATQESFTIIHSSTASDINLHEGLPSPFLESTSQFAAPVGSRDLTVSQLMESDNPYAEWIERVDEIEFVRRNPSTVRHEPARLAEERQTRWGLIMSLINLDDAAIVRMMLNMCPPFAVLPDCDFYVGFVRVAYAFGLDTMIEAKSRLMEKVQNHERFLEEVNEVIALNPQIPPSDDCYNLRVYNISERARVLSALDQWDMLMGYPGAASVNNSNGPEGITVQTGGAINGGSYDNQSTDGTNEVERANINRGVDIIDPNTGHPIQIQRKHLTAADKNCNGTSHTNGNNSDLGNVQVDGSSDLWIHDDVNEDRNRNRSDSFFNQIQVDRRSELFHDANGTGGNVPTKYNDPSFDANSRVEIQLSPEMGSEMEHNGIISWIPQETWTERRPGNRSRISNTLPRNFGRNVSNFRSALHSITEIDHEEHVAELTNMAGNDRSHSPSLATTINEDATLIGLQHLHNEARGASISGGSDDEQQTRRHSSLGQGLNEDNLSEVSFDRPHRSTELFDHQSSLIPTEFFDMFVVDVEGPGERRGPFAEQSEHGMNHSRSGSFTRTMNSFGGDYPDDMSDAPLLSRNNTFGRDSLLSQCRPSRAISRSSVRRKHYVPAGGLSSVGSRMISSSLDARRRHDARENVQNAGQSLMNPSRLIGDLRDEVPTALVLGFETPDSQQNTNYLSGYSSQLINASVRHTAPAIVNTSRINVHAQN</sequence>
<protein>
    <submittedName>
        <fullName evidence="2">Genomic scaffold, ProqFM164S02</fullName>
    </submittedName>
</protein>
<gene>
    <name evidence="2" type="ORF">PROQFM164_S02g000933</name>
</gene>
<feature type="region of interest" description="Disordered" evidence="1">
    <location>
        <begin position="598"/>
        <end position="626"/>
    </location>
</feature>
<dbReference type="OrthoDB" id="5401902at2759"/>
<feature type="region of interest" description="Disordered" evidence="1">
    <location>
        <begin position="665"/>
        <end position="705"/>
    </location>
</feature>